<organism evidence="3 4">
    <name type="scientific">Neosynechococcus sphagnicola sy1</name>
    <dbReference type="NCBI Taxonomy" id="1497020"/>
    <lineage>
        <taxon>Bacteria</taxon>
        <taxon>Bacillati</taxon>
        <taxon>Cyanobacteriota</taxon>
        <taxon>Cyanophyceae</taxon>
        <taxon>Neosynechococcales</taxon>
        <taxon>Neosynechococcaceae</taxon>
        <taxon>Neosynechococcus</taxon>
    </lineage>
</organism>
<protein>
    <submittedName>
        <fullName evidence="3">Uncharacterized protein</fullName>
    </submittedName>
</protein>
<proteinExistence type="predicted"/>
<feature type="transmembrane region" description="Helical" evidence="1">
    <location>
        <begin position="67"/>
        <end position="85"/>
    </location>
</feature>
<dbReference type="Proteomes" id="UP000030170">
    <property type="component" value="Unassembled WGS sequence"/>
</dbReference>
<gene>
    <name evidence="3" type="ORF">DO97_18050</name>
</gene>
<dbReference type="AlphaFoldDB" id="A0A098THD8"/>
<dbReference type="EMBL" id="JJML01000069">
    <property type="protein sequence ID" value="KGF71499.1"/>
    <property type="molecule type" value="Genomic_DNA"/>
</dbReference>
<dbReference type="OrthoDB" id="9939517at2"/>
<feature type="chain" id="PRO_5001940966" evidence="2">
    <location>
        <begin position="20"/>
        <end position="107"/>
    </location>
</feature>
<comment type="caution">
    <text evidence="3">The sequence shown here is derived from an EMBL/GenBank/DDBJ whole genome shotgun (WGS) entry which is preliminary data.</text>
</comment>
<dbReference type="RefSeq" id="WP_036536577.1">
    <property type="nucleotide sequence ID" value="NZ_JJML01000069.1"/>
</dbReference>
<reference evidence="3 4" key="1">
    <citation type="journal article" date="2014" name="Mol. Ecol.">
        <title>Evolution of Synechococcus.</title>
        <authorList>
            <person name="Dvorak P."/>
            <person name="Casamatta D."/>
            <person name="Hasler P."/>
            <person name="Poulickova A."/>
            <person name="Ondrej V."/>
            <person name="Sanges R."/>
        </authorList>
    </citation>
    <scope>NUCLEOTIDE SEQUENCE [LARGE SCALE GENOMIC DNA]</scope>
    <source>
        <strain evidence="3 4">CAUP A 1101</strain>
    </source>
</reference>
<keyword evidence="2" id="KW-0732">Signal</keyword>
<evidence type="ECO:0000256" key="1">
    <source>
        <dbReference type="SAM" id="Phobius"/>
    </source>
</evidence>
<keyword evidence="1" id="KW-1133">Transmembrane helix</keyword>
<keyword evidence="1" id="KW-0812">Transmembrane</keyword>
<evidence type="ECO:0000313" key="4">
    <source>
        <dbReference type="Proteomes" id="UP000030170"/>
    </source>
</evidence>
<feature type="signal peptide" evidence="2">
    <location>
        <begin position="1"/>
        <end position="19"/>
    </location>
</feature>
<keyword evidence="4" id="KW-1185">Reference proteome</keyword>
<evidence type="ECO:0000256" key="2">
    <source>
        <dbReference type="SAM" id="SignalP"/>
    </source>
</evidence>
<evidence type="ECO:0000313" key="3">
    <source>
        <dbReference type="EMBL" id="KGF71499.1"/>
    </source>
</evidence>
<accession>A0A098THD8</accession>
<feature type="transmembrane region" description="Helical" evidence="1">
    <location>
        <begin position="38"/>
        <end position="60"/>
    </location>
</feature>
<keyword evidence="1" id="KW-0472">Membrane</keyword>
<name>A0A098THD8_9CYAN</name>
<sequence>MLYLVAIVLSFAACAQAVASELASGNIKHLKHGRKPNAGVALLPMIPVFQLVALGLAWVLEQVVPNYAILVLVALYLCIFLFWVVSYKRLRSQLQVAVAAVNSKDRA</sequence>